<evidence type="ECO:0000313" key="3">
    <source>
        <dbReference type="Proteomes" id="UP000317573"/>
    </source>
</evidence>
<proteinExistence type="predicted"/>
<feature type="compositionally biased region" description="Low complexity" evidence="1">
    <location>
        <begin position="13"/>
        <end position="22"/>
    </location>
</feature>
<feature type="region of interest" description="Disordered" evidence="1">
    <location>
        <begin position="1"/>
        <end position="79"/>
    </location>
</feature>
<organism evidence="2 3">
    <name type="scientific">Rhodococcus rhodochrous J45</name>
    <dbReference type="NCBI Taxonomy" id="935266"/>
    <lineage>
        <taxon>Bacteria</taxon>
        <taxon>Bacillati</taxon>
        <taxon>Actinomycetota</taxon>
        <taxon>Actinomycetes</taxon>
        <taxon>Mycobacteriales</taxon>
        <taxon>Nocardiaceae</taxon>
        <taxon>Rhodococcus</taxon>
    </lineage>
</organism>
<evidence type="ECO:0000256" key="1">
    <source>
        <dbReference type="SAM" id="MobiDB-lite"/>
    </source>
</evidence>
<dbReference type="Proteomes" id="UP000317573">
    <property type="component" value="Unassembled WGS sequence"/>
</dbReference>
<accession>A0A562E4U5</accession>
<feature type="compositionally biased region" description="Gly residues" evidence="1">
    <location>
        <begin position="1"/>
        <end position="12"/>
    </location>
</feature>
<feature type="compositionally biased region" description="Polar residues" evidence="1">
    <location>
        <begin position="102"/>
        <end position="112"/>
    </location>
</feature>
<reference evidence="2 3" key="1">
    <citation type="submission" date="2019-07" db="EMBL/GenBank/DDBJ databases">
        <title>Genome sequencing of lignin-degrading bacterial isolates.</title>
        <authorList>
            <person name="Gladden J."/>
        </authorList>
    </citation>
    <scope>NUCLEOTIDE SEQUENCE [LARGE SCALE GENOMIC DNA]</scope>
    <source>
        <strain evidence="2 3">J45</strain>
    </source>
</reference>
<feature type="region of interest" description="Disordered" evidence="1">
    <location>
        <begin position="135"/>
        <end position="154"/>
    </location>
</feature>
<feature type="compositionally biased region" description="Polar residues" evidence="1">
    <location>
        <begin position="140"/>
        <end position="154"/>
    </location>
</feature>
<name>A0A562E4U5_RHORH</name>
<dbReference type="EMBL" id="VLJT01000018">
    <property type="protein sequence ID" value="TWH16743.1"/>
    <property type="molecule type" value="Genomic_DNA"/>
</dbReference>
<dbReference type="AlphaFoldDB" id="A0A562E4U5"/>
<gene>
    <name evidence="2" type="ORF">L618_002000000270</name>
</gene>
<feature type="region of interest" description="Disordered" evidence="1">
    <location>
        <begin position="93"/>
        <end position="112"/>
    </location>
</feature>
<feature type="compositionally biased region" description="Low complexity" evidence="1">
    <location>
        <begin position="59"/>
        <end position="79"/>
    </location>
</feature>
<sequence length="154" mass="14868">MRSGRGSTGAGAGRSTSSPAGRFAASARTVGASNSDRTPRSVPKASLMREITRVATSELPPSSKKLSSAPTSATPSWSAKIAASAVSVGDIAAAPPAPAKTGSGSALRSSLPTAVSGISSSTMIAAGTMWAGSRAASAADSCSGSRVQPASGST</sequence>
<comment type="caution">
    <text evidence="2">The sequence shown here is derived from an EMBL/GenBank/DDBJ whole genome shotgun (WGS) entry which is preliminary data.</text>
</comment>
<protein>
    <submittedName>
        <fullName evidence="2">Uncharacterized protein</fullName>
    </submittedName>
</protein>
<evidence type="ECO:0000313" key="2">
    <source>
        <dbReference type="EMBL" id="TWH16743.1"/>
    </source>
</evidence>